<organism evidence="1 2">
    <name type="scientific">Trichonephila clavata</name>
    <name type="common">Joro spider</name>
    <name type="synonym">Nephila clavata</name>
    <dbReference type="NCBI Taxonomy" id="2740835"/>
    <lineage>
        <taxon>Eukaryota</taxon>
        <taxon>Metazoa</taxon>
        <taxon>Ecdysozoa</taxon>
        <taxon>Arthropoda</taxon>
        <taxon>Chelicerata</taxon>
        <taxon>Arachnida</taxon>
        <taxon>Araneae</taxon>
        <taxon>Araneomorphae</taxon>
        <taxon>Entelegynae</taxon>
        <taxon>Araneoidea</taxon>
        <taxon>Nephilidae</taxon>
        <taxon>Trichonephila</taxon>
    </lineage>
</organism>
<keyword evidence="2" id="KW-1185">Reference proteome</keyword>
<name>A0A8X6HY29_TRICU</name>
<gene>
    <name evidence="1" type="primary">pif1</name>
    <name evidence="1" type="ORF">TNCT_657751</name>
</gene>
<accession>A0A8X6HY29</accession>
<keyword evidence="1" id="KW-0547">Nucleotide-binding</keyword>
<evidence type="ECO:0000313" key="1">
    <source>
        <dbReference type="EMBL" id="GFR11809.1"/>
    </source>
</evidence>
<keyword evidence="1" id="KW-0378">Hydrolase</keyword>
<protein>
    <submittedName>
        <fullName evidence="1">ATP-dependent DNA helicase</fullName>
    </submittedName>
</protein>
<comment type="caution">
    <text evidence="1">The sequence shown here is derived from an EMBL/GenBank/DDBJ whole genome shotgun (WGS) entry which is preliminary data.</text>
</comment>
<reference evidence="1" key="1">
    <citation type="submission" date="2020-07" db="EMBL/GenBank/DDBJ databases">
        <title>Multicomponent nature underlies the extraordinary mechanical properties of spider dragline silk.</title>
        <authorList>
            <person name="Kono N."/>
            <person name="Nakamura H."/>
            <person name="Mori M."/>
            <person name="Yoshida Y."/>
            <person name="Ohtoshi R."/>
            <person name="Malay A.D."/>
            <person name="Moran D.A.P."/>
            <person name="Tomita M."/>
            <person name="Numata K."/>
            <person name="Arakawa K."/>
        </authorList>
    </citation>
    <scope>NUCLEOTIDE SEQUENCE</scope>
</reference>
<keyword evidence="1" id="KW-0347">Helicase</keyword>
<dbReference type="EMBL" id="BMAO01006821">
    <property type="protein sequence ID" value="GFR11809.1"/>
    <property type="molecule type" value="Genomic_DNA"/>
</dbReference>
<sequence length="170" mass="19894">MKYFMYSIKWQRGLPHLHLLLWLMEKLRPNQIEEVISAEIPNPEADRELYNTVYQSMIQGPCPCGALSADKYKTALSEDILHRFEKMDQVNNDECLKEVFRLVEYKIITNSGKKLSDFGMSTPQRRGEVSTDLIKKQSYDITLLDAQVRETESHLLPQQKDIYNKILQRA</sequence>
<dbReference type="AlphaFoldDB" id="A0A8X6HY29"/>
<evidence type="ECO:0000313" key="2">
    <source>
        <dbReference type="Proteomes" id="UP000887116"/>
    </source>
</evidence>
<dbReference type="GO" id="GO:0004386">
    <property type="term" value="F:helicase activity"/>
    <property type="evidence" value="ECO:0007669"/>
    <property type="project" value="UniProtKB-KW"/>
</dbReference>
<dbReference type="OrthoDB" id="272985at2759"/>
<proteinExistence type="predicted"/>
<dbReference type="Proteomes" id="UP000887116">
    <property type="component" value="Unassembled WGS sequence"/>
</dbReference>
<keyword evidence="1" id="KW-0067">ATP-binding</keyword>